<feature type="compositionally biased region" description="Basic and acidic residues" evidence="1">
    <location>
        <begin position="139"/>
        <end position="151"/>
    </location>
</feature>
<evidence type="ECO:0000313" key="3">
    <source>
        <dbReference type="Proteomes" id="UP000784294"/>
    </source>
</evidence>
<feature type="compositionally biased region" description="Polar residues" evidence="1">
    <location>
        <begin position="1"/>
        <end position="32"/>
    </location>
</feature>
<feature type="compositionally biased region" description="Acidic residues" evidence="1">
    <location>
        <begin position="152"/>
        <end position="164"/>
    </location>
</feature>
<feature type="compositionally biased region" description="Polar residues" evidence="1">
    <location>
        <begin position="125"/>
        <end position="137"/>
    </location>
</feature>
<keyword evidence="3" id="KW-1185">Reference proteome</keyword>
<evidence type="ECO:0000256" key="1">
    <source>
        <dbReference type="SAM" id="MobiDB-lite"/>
    </source>
</evidence>
<accession>A0A448WG58</accession>
<proteinExistence type="predicted"/>
<dbReference type="Proteomes" id="UP000784294">
    <property type="component" value="Unassembled WGS sequence"/>
</dbReference>
<dbReference type="OrthoDB" id="2020677at2759"/>
<feature type="region of interest" description="Disordered" evidence="1">
    <location>
        <begin position="93"/>
        <end position="164"/>
    </location>
</feature>
<dbReference type="AlphaFoldDB" id="A0A448WG58"/>
<protein>
    <submittedName>
        <fullName evidence="2">Uncharacterized protein</fullName>
    </submittedName>
</protein>
<evidence type="ECO:0000313" key="2">
    <source>
        <dbReference type="EMBL" id="VEL10984.1"/>
    </source>
</evidence>
<dbReference type="EMBL" id="CAAALY010010517">
    <property type="protein sequence ID" value="VEL10984.1"/>
    <property type="molecule type" value="Genomic_DNA"/>
</dbReference>
<organism evidence="2 3">
    <name type="scientific">Protopolystoma xenopodis</name>
    <dbReference type="NCBI Taxonomy" id="117903"/>
    <lineage>
        <taxon>Eukaryota</taxon>
        <taxon>Metazoa</taxon>
        <taxon>Spiralia</taxon>
        <taxon>Lophotrochozoa</taxon>
        <taxon>Platyhelminthes</taxon>
        <taxon>Monogenea</taxon>
        <taxon>Polyopisthocotylea</taxon>
        <taxon>Polystomatidea</taxon>
        <taxon>Polystomatidae</taxon>
        <taxon>Protopolystoma</taxon>
    </lineage>
</organism>
<comment type="caution">
    <text evidence="2">The sequence shown here is derived from an EMBL/GenBank/DDBJ whole genome shotgun (WGS) entry which is preliminary data.</text>
</comment>
<feature type="compositionally biased region" description="Low complexity" evidence="1">
    <location>
        <begin position="33"/>
        <end position="44"/>
    </location>
</feature>
<sequence length="191" mass="21472">MLTLFPSSLPRQTSDSSVKSASRKGQSAQSQFPPALLPSALPTSTFSSNTTISNALLDKSRIIGGGDLPDKRSESLQLPSPICRSSYFGVKQTGHRSTMGGINQRKVRAKHESDEITLRQRGRMYNSSEKNEFTNPVSLHEKPKSHSNLRDTDDEEKVEEEQEADELVELLYDPVLDCYYDPTSERYFELR</sequence>
<feature type="region of interest" description="Disordered" evidence="1">
    <location>
        <begin position="57"/>
        <end position="77"/>
    </location>
</feature>
<feature type="region of interest" description="Disordered" evidence="1">
    <location>
        <begin position="1"/>
        <end position="44"/>
    </location>
</feature>
<reference evidence="2" key="1">
    <citation type="submission" date="2018-11" db="EMBL/GenBank/DDBJ databases">
        <authorList>
            <consortium name="Pathogen Informatics"/>
        </authorList>
    </citation>
    <scope>NUCLEOTIDE SEQUENCE</scope>
</reference>
<name>A0A448WG58_9PLAT</name>
<gene>
    <name evidence="2" type="ORF">PXEA_LOCUS4424</name>
</gene>